<gene>
    <name evidence="1" type="ORF">KKP3000_004006</name>
</gene>
<evidence type="ECO:0000313" key="2">
    <source>
        <dbReference type="Proteomes" id="UP001579974"/>
    </source>
</evidence>
<dbReference type="RefSeq" id="WP_275474841.1">
    <property type="nucleotide sequence ID" value="NZ_CP162940.1"/>
</dbReference>
<dbReference type="Pfam" id="PF03698">
    <property type="entry name" value="UPF0180"/>
    <property type="match status" value="1"/>
</dbReference>
<name>A0ABV5AE79_9BACL</name>
<keyword evidence="2" id="KW-1185">Reference proteome</keyword>
<reference evidence="1 2" key="1">
    <citation type="journal article" date="2024" name="Int. J. Mol. Sci.">
        <title>Exploration of Alicyclobacillus spp. Genome in Search of Antibiotic Resistance.</title>
        <authorList>
            <person name="Bucka-Kolendo J."/>
            <person name="Kiousi D.E."/>
            <person name="Dekowska A."/>
            <person name="Mikolajczuk-Szczyrba A."/>
            <person name="Karadedos D.M."/>
            <person name="Michael P."/>
            <person name="Galanis A."/>
            <person name="Sokolowska B."/>
        </authorList>
    </citation>
    <scope>NUCLEOTIDE SEQUENCE [LARGE SCALE GENOMIC DNA]</scope>
    <source>
        <strain evidence="1 2">KKP 3000</strain>
    </source>
</reference>
<dbReference type="InterPro" id="IPR005370">
    <property type="entry name" value="UPF0180"/>
</dbReference>
<accession>A0ABV5AE79</accession>
<sequence length="81" mass="8768">MKSVAVEQGLTPVKQYLEERGCQVVDMTADQHSQPGVCAIVITGADKNVMGIQTVVNNVPVISADGLTPEDVFDRVQEFIH</sequence>
<dbReference type="EMBL" id="JBDXSU010000006">
    <property type="protein sequence ID" value="MFB5190535.1"/>
    <property type="molecule type" value="Genomic_DNA"/>
</dbReference>
<protein>
    <submittedName>
        <fullName evidence="1">YkuS family protein</fullName>
    </submittedName>
</protein>
<evidence type="ECO:0000313" key="1">
    <source>
        <dbReference type="EMBL" id="MFB5190535.1"/>
    </source>
</evidence>
<organism evidence="1 2">
    <name type="scientific">Alicyclobacillus fastidiosus</name>
    <dbReference type="NCBI Taxonomy" id="392011"/>
    <lineage>
        <taxon>Bacteria</taxon>
        <taxon>Bacillati</taxon>
        <taxon>Bacillota</taxon>
        <taxon>Bacilli</taxon>
        <taxon>Bacillales</taxon>
        <taxon>Alicyclobacillaceae</taxon>
        <taxon>Alicyclobacillus</taxon>
    </lineage>
</organism>
<comment type="caution">
    <text evidence="1">The sequence shown here is derived from an EMBL/GenBank/DDBJ whole genome shotgun (WGS) entry which is preliminary data.</text>
</comment>
<dbReference type="Proteomes" id="UP001579974">
    <property type="component" value="Unassembled WGS sequence"/>
</dbReference>
<proteinExistence type="predicted"/>